<evidence type="ECO:0000256" key="3">
    <source>
        <dbReference type="ARBA" id="ARBA00022989"/>
    </source>
</evidence>
<feature type="compositionally biased region" description="Basic and acidic residues" evidence="5">
    <location>
        <begin position="31"/>
        <end position="46"/>
    </location>
</feature>
<evidence type="ECO:0000256" key="1">
    <source>
        <dbReference type="ARBA" id="ARBA00004651"/>
    </source>
</evidence>
<evidence type="ECO:0000256" key="5">
    <source>
        <dbReference type="SAM" id="MobiDB-lite"/>
    </source>
</evidence>
<dbReference type="SUPFAM" id="SSF144083">
    <property type="entry name" value="Magnesium transport protein CorA, transmembrane region"/>
    <property type="match status" value="1"/>
</dbReference>
<feature type="compositionally biased region" description="Basic and acidic residues" evidence="5">
    <location>
        <begin position="1"/>
        <end position="11"/>
    </location>
</feature>
<feature type="region of interest" description="Disordered" evidence="5">
    <location>
        <begin position="267"/>
        <end position="305"/>
    </location>
</feature>
<feature type="region of interest" description="Disordered" evidence="5">
    <location>
        <begin position="833"/>
        <end position="927"/>
    </location>
</feature>
<dbReference type="GO" id="GO:0005886">
    <property type="term" value="C:plasma membrane"/>
    <property type="evidence" value="ECO:0007669"/>
    <property type="project" value="UniProtKB-SubCell"/>
</dbReference>
<feature type="compositionally biased region" description="Polar residues" evidence="5">
    <location>
        <begin position="487"/>
        <end position="504"/>
    </location>
</feature>
<sequence length="1458" mass="167096">MFGAPDKEEARPGPAEEAEEPRAPVPRRPPVRFEDPVERPSERVTENRPVFYRDALREREQRQSSSGTGRYQPFYEEVEEPGEGRASSFSVLGESERERQSPTPISGEGLGEDGKDFGENRERVRRLPRNDSPPPPLRERVRTMSGDSDDLDIRIRRRPRDESPPVLLRERVRTMSGDSDDLDFRRRRDRQLFNHYPAPTYPLGGYGSQPSVVESRQRSGAYYNDDDALDIDIPSHQRSSERRRGSSYYDDNDELDIRVKRDRRPAATYYELDSRPRARPKRQGTSSYYDDDDDLDIRTRRGYSPSPDLYSYAGHRYRPAPRLYYDGSTSYLVPSVSRDRRDYAGEIEKTRQETLKRARDEYELNKIRKELERYESSSRTHSRSRPPPSPAPVIINNRRIYNDYEDDDYLALAPRRSRSRSRSRHSGPGLLPEPAIINNSINNASAYTSSDDGDSQYLTLEHRALALNRRLQGADLDAVTQAYSFSLSRHTKNSESTRSISGSVSETSEQSEPTQEEPLKVPTSSGRTHNILRSHYVGDGIVTGRHTVELTVTPESDPSRQKGVSPIFRWVHFEDMNMDLEQFQSNVLSISHLEDSERSAISKLLDRAKRKYDKPLQTSRNMKTKFMVPSFLQDNISGEKRPKASRARSISWLCVPYFRLDRYATPSSLKPSSHPMRTLLQARYSLVQRKRDMEQAVCQVSGTPADHCFYIAQIWLLVLDDSLIVSCAQLPISSLQGESLKIIQNPLESSTILSQNILIYTKNSLLWSLPVSECQDWFAFVSHFWEYWPRPFQITHHDKVITAENWQKLLMIAKKSGLRLSIDFRPTMKEPAKGILLEDPISEEGSTKGTTDASSETSDAKPPSRPSLRVKDHRRSKPDITPLANKDGFHIFTWGTPTDESGNTRPAPPSVNISQDSPNDEAPKLEDDQKEIDDFLRLKTNLNDRLAYRACPLSKRIELYKGLAKERTELSSKTGTDQPDQNQRKRYETKVDILNAADSILQFFLPSDSQSMTAQKYWGALHRLWETSVSRFDVLGNPDPMYPNKGDRDCQDLVEWLQMINRSIMPFRDLMSQVPASDRANIQIPEELERAWLHLLLSFVFLVWEDMQVFDEQMVICNNLLELGMKTVIRNMSDVRLSNYAVFPPSEFASLVTFQLLQDVNGSALDISETYLEYLKSLESDIESNPLDRGHQNRIISLKQEISVISETLSHQQRVLSLAQVGFGYSRVGAHADYEPDPFDITRRSRSHPAAYHASREPQYKSPAYIDTEQLPRPMQTNDAAGPNIDPSGVQGLLLQDGLAIVEKRIREFREMQDRASDLGDWNIQKIDSNKDRQEAAIYAFTIVTIIFLPLSTVASILGMNTFDVRNMTVNQWVFWATALPLMVVIITLCLIWAGELKNFWEGIAKLWSGGRGKGYVVLDEGFERRERYFDTVRERSRERGGVRRRHVLYGGTKESYV</sequence>
<dbReference type="Pfam" id="PF01544">
    <property type="entry name" value="CorA"/>
    <property type="match status" value="1"/>
</dbReference>
<evidence type="ECO:0000256" key="2">
    <source>
        <dbReference type="ARBA" id="ARBA00022692"/>
    </source>
</evidence>
<comment type="subcellular location">
    <subcellularLocation>
        <location evidence="1">Cell membrane</location>
        <topology evidence="1">Multi-pass membrane protein</topology>
    </subcellularLocation>
</comment>
<feature type="transmembrane region" description="Helical" evidence="6">
    <location>
        <begin position="1373"/>
        <end position="1394"/>
    </location>
</feature>
<feature type="region of interest" description="Disordered" evidence="5">
    <location>
        <begin position="373"/>
        <end position="396"/>
    </location>
</feature>
<feature type="compositionally biased region" description="Basic and acidic residues" evidence="5">
    <location>
        <begin position="182"/>
        <end position="192"/>
    </location>
</feature>
<evidence type="ECO:0000256" key="6">
    <source>
        <dbReference type="SAM" id="Phobius"/>
    </source>
</evidence>
<organism evidence="7 8">
    <name type="scientific">Hyaloscypha variabilis (strain UAMH 11265 / GT02V1 / F)</name>
    <name type="common">Meliniomyces variabilis</name>
    <dbReference type="NCBI Taxonomy" id="1149755"/>
    <lineage>
        <taxon>Eukaryota</taxon>
        <taxon>Fungi</taxon>
        <taxon>Dikarya</taxon>
        <taxon>Ascomycota</taxon>
        <taxon>Pezizomycotina</taxon>
        <taxon>Leotiomycetes</taxon>
        <taxon>Helotiales</taxon>
        <taxon>Hyaloscyphaceae</taxon>
        <taxon>Hyaloscypha</taxon>
        <taxon>Hyaloscypha variabilis</taxon>
    </lineage>
</organism>
<feature type="region of interest" description="Disordered" evidence="5">
    <location>
        <begin position="487"/>
        <end position="527"/>
    </location>
</feature>
<feature type="compositionally biased region" description="Polar residues" evidence="5">
    <location>
        <begin position="847"/>
        <end position="857"/>
    </location>
</feature>
<dbReference type="EMBL" id="KZ613949">
    <property type="protein sequence ID" value="PMD37160.1"/>
    <property type="molecule type" value="Genomic_DNA"/>
</dbReference>
<gene>
    <name evidence="7" type="ORF">L207DRAFT_492515</name>
</gene>
<keyword evidence="2 6" id="KW-0812">Transmembrane</keyword>
<proteinExistence type="predicted"/>
<feature type="region of interest" description="Disordered" evidence="5">
    <location>
        <begin position="1"/>
        <end position="249"/>
    </location>
</feature>
<dbReference type="Gene3D" id="1.20.58.340">
    <property type="entry name" value="Magnesium transport protein CorA, transmembrane region"/>
    <property type="match status" value="1"/>
</dbReference>
<feature type="compositionally biased region" description="Basic residues" evidence="5">
    <location>
        <begin position="415"/>
        <end position="425"/>
    </location>
</feature>
<dbReference type="OrthoDB" id="5286874at2759"/>
<dbReference type="GO" id="GO:0015095">
    <property type="term" value="F:magnesium ion transmembrane transporter activity"/>
    <property type="evidence" value="ECO:0007669"/>
    <property type="project" value="TreeGrafter"/>
</dbReference>
<feature type="compositionally biased region" description="Basic and acidic residues" evidence="5">
    <location>
        <begin position="112"/>
        <end position="122"/>
    </location>
</feature>
<feature type="compositionally biased region" description="Basic and acidic residues" evidence="5">
    <location>
        <begin position="151"/>
        <end position="173"/>
    </location>
</feature>
<dbReference type="GO" id="GO:0050897">
    <property type="term" value="F:cobalt ion binding"/>
    <property type="evidence" value="ECO:0007669"/>
    <property type="project" value="TreeGrafter"/>
</dbReference>
<dbReference type="InterPro" id="IPR045863">
    <property type="entry name" value="CorA_TM1_TM2"/>
</dbReference>
<evidence type="ECO:0000256" key="4">
    <source>
        <dbReference type="ARBA" id="ARBA00023136"/>
    </source>
</evidence>
<dbReference type="GO" id="GO:0000287">
    <property type="term" value="F:magnesium ion binding"/>
    <property type="evidence" value="ECO:0007669"/>
    <property type="project" value="TreeGrafter"/>
</dbReference>
<reference evidence="7 8" key="1">
    <citation type="submission" date="2016-04" db="EMBL/GenBank/DDBJ databases">
        <title>A degradative enzymes factory behind the ericoid mycorrhizal symbiosis.</title>
        <authorList>
            <consortium name="DOE Joint Genome Institute"/>
            <person name="Martino E."/>
            <person name="Morin E."/>
            <person name="Grelet G."/>
            <person name="Kuo A."/>
            <person name="Kohler A."/>
            <person name="Daghino S."/>
            <person name="Barry K."/>
            <person name="Choi C."/>
            <person name="Cichocki N."/>
            <person name="Clum A."/>
            <person name="Copeland A."/>
            <person name="Hainaut M."/>
            <person name="Haridas S."/>
            <person name="Labutti K."/>
            <person name="Lindquist E."/>
            <person name="Lipzen A."/>
            <person name="Khouja H.-R."/>
            <person name="Murat C."/>
            <person name="Ohm R."/>
            <person name="Olson A."/>
            <person name="Spatafora J."/>
            <person name="Veneault-Fourrey C."/>
            <person name="Henrissat B."/>
            <person name="Grigoriev I."/>
            <person name="Martin F."/>
            <person name="Perotto S."/>
        </authorList>
    </citation>
    <scope>NUCLEOTIDE SEQUENCE [LARGE SCALE GENOMIC DNA]</scope>
    <source>
        <strain evidence="7 8">F</strain>
    </source>
</reference>
<evidence type="ECO:0008006" key="9">
    <source>
        <dbReference type="Google" id="ProtNLM"/>
    </source>
</evidence>
<name>A0A2J6RF71_HYAVF</name>
<keyword evidence="8" id="KW-1185">Reference proteome</keyword>
<keyword evidence="3 6" id="KW-1133">Transmembrane helix</keyword>
<feature type="compositionally biased region" description="Polar residues" evidence="5">
    <location>
        <begin position="895"/>
        <end position="904"/>
    </location>
</feature>
<accession>A0A2J6RF71</accession>
<feature type="transmembrane region" description="Helical" evidence="6">
    <location>
        <begin position="1336"/>
        <end position="1361"/>
    </location>
</feature>
<evidence type="ECO:0000313" key="7">
    <source>
        <dbReference type="EMBL" id="PMD37160.1"/>
    </source>
</evidence>
<keyword evidence="4 6" id="KW-0472">Membrane</keyword>
<protein>
    <recommendedName>
        <fullName evidence="9">Cora-domain-containing protein</fullName>
    </recommendedName>
</protein>
<dbReference type="PANTHER" id="PTHR46494">
    <property type="entry name" value="CORA FAMILY METAL ION TRANSPORTER (EUROFUNG)"/>
    <property type="match status" value="1"/>
</dbReference>
<dbReference type="STRING" id="1149755.A0A2J6RF71"/>
<feature type="region of interest" description="Disordered" evidence="5">
    <location>
        <begin position="413"/>
        <end position="436"/>
    </location>
</feature>
<dbReference type="InterPro" id="IPR002523">
    <property type="entry name" value="MgTranspt_CorA/ZnTranspt_ZntB"/>
</dbReference>
<feature type="compositionally biased region" description="Basic and acidic residues" evidence="5">
    <location>
        <begin position="233"/>
        <end position="244"/>
    </location>
</feature>
<dbReference type="PANTHER" id="PTHR46494:SF1">
    <property type="entry name" value="CORA FAMILY METAL ION TRANSPORTER (EUROFUNG)"/>
    <property type="match status" value="1"/>
</dbReference>
<evidence type="ECO:0000313" key="8">
    <source>
        <dbReference type="Proteomes" id="UP000235786"/>
    </source>
</evidence>
<dbReference type="Proteomes" id="UP000235786">
    <property type="component" value="Unassembled WGS sequence"/>
</dbReference>
<dbReference type="GO" id="GO:0015087">
    <property type="term" value="F:cobalt ion transmembrane transporter activity"/>
    <property type="evidence" value="ECO:0007669"/>
    <property type="project" value="TreeGrafter"/>
</dbReference>